<evidence type="ECO:0000256" key="1">
    <source>
        <dbReference type="ARBA" id="ARBA00010088"/>
    </source>
</evidence>
<dbReference type="GO" id="GO:0097176">
    <property type="term" value="P:epoxide metabolic process"/>
    <property type="evidence" value="ECO:0007669"/>
    <property type="project" value="TreeGrafter"/>
</dbReference>
<comment type="similarity">
    <text evidence="1">Belongs to the peptidase S33 family.</text>
</comment>
<dbReference type="GO" id="GO:0004301">
    <property type="term" value="F:epoxide hydrolase activity"/>
    <property type="evidence" value="ECO:0007669"/>
    <property type="project" value="TreeGrafter"/>
</dbReference>
<name>A0A859R0Z2_9HYPH</name>
<dbReference type="PANTHER" id="PTHR21661">
    <property type="entry name" value="EPOXIDE HYDROLASE 1-RELATED"/>
    <property type="match status" value="1"/>
</dbReference>
<dbReference type="SUPFAM" id="SSF53474">
    <property type="entry name" value="alpha/beta-Hydrolases"/>
    <property type="match status" value="1"/>
</dbReference>
<reference evidence="4 5" key="1">
    <citation type="submission" date="2019-06" db="EMBL/GenBank/DDBJ databases">
        <title>Complete genome sequence of Ensifer mexicanus ITTG R7 isolated from nodules of Acacia angustissima (Mill.) Kuntze.</title>
        <authorList>
            <person name="Rincon-Rosales R."/>
            <person name="Rogel M.A."/>
            <person name="Guerrero G."/>
            <person name="Rincon-Molina C.I."/>
            <person name="Lopez-Lopez A."/>
            <person name="Martinez-Romero E."/>
        </authorList>
    </citation>
    <scope>NUCLEOTIDE SEQUENCE [LARGE SCALE GENOMIC DNA]</scope>
    <source>
        <strain evidence="4 5">ITTG R7</strain>
        <plasmid evidence="5">pemeittgr7c</plasmid>
    </source>
</reference>
<keyword evidence="3 4" id="KW-0378">Hydrolase</keyword>
<dbReference type="Pfam" id="PF06441">
    <property type="entry name" value="EHN"/>
    <property type="match status" value="1"/>
</dbReference>
<dbReference type="InterPro" id="IPR000639">
    <property type="entry name" value="Epox_hydrolase-like"/>
</dbReference>
<organism evidence="4 5">
    <name type="scientific">Sinorhizobium mexicanum</name>
    <dbReference type="NCBI Taxonomy" id="375549"/>
    <lineage>
        <taxon>Bacteria</taxon>
        <taxon>Pseudomonadati</taxon>
        <taxon>Pseudomonadota</taxon>
        <taxon>Alphaproteobacteria</taxon>
        <taxon>Hyphomicrobiales</taxon>
        <taxon>Rhizobiaceae</taxon>
        <taxon>Sinorhizobium/Ensifer group</taxon>
        <taxon>Sinorhizobium</taxon>
    </lineage>
</organism>
<protein>
    <submittedName>
        <fullName evidence="4">Epoxide hydrolase</fullName>
    </submittedName>
</protein>
<accession>A0A859R0Z2</accession>
<evidence type="ECO:0000256" key="2">
    <source>
        <dbReference type="ARBA" id="ARBA00022797"/>
    </source>
</evidence>
<dbReference type="Proteomes" id="UP000510721">
    <property type="component" value="Plasmid pEmeITTGR7c"/>
</dbReference>
<dbReference type="Gene3D" id="3.40.50.1820">
    <property type="entry name" value="alpha/beta hydrolase"/>
    <property type="match status" value="1"/>
</dbReference>
<dbReference type="InterPro" id="IPR010497">
    <property type="entry name" value="Epoxide_hydro_N"/>
</dbReference>
<geneLocation type="plasmid" evidence="5">
    <name>pemeittgr7c</name>
</geneLocation>
<dbReference type="EMBL" id="CP041241">
    <property type="protein sequence ID" value="QLL65299.1"/>
    <property type="molecule type" value="Genomic_DNA"/>
</dbReference>
<keyword evidence="2" id="KW-0058">Aromatic hydrocarbons catabolism</keyword>
<dbReference type="RefSeq" id="WP_180943760.1">
    <property type="nucleotide sequence ID" value="NZ_CP041241.1"/>
</dbReference>
<dbReference type="PIRSF" id="PIRSF001112">
    <property type="entry name" value="Epoxide_hydrolase"/>
    <property type="match status" value="1"/>
</dbReference>
<keyword evidence="5" id="KW-1185">Reference proteome</keyword>
<proteinExistence type="inferred from homology"/>
<evidence type="ECO:0000313" key="4">
    <source>
        <dbReference type="EMBL" id="QLL65299.1"/>
    </source>
</evidence>
<dbReference type="InterPro" id="IPR016292">
    <property type="entry name" value="Epoxide_hydrolase"/>
</dbReference>
<evidence type="ECO:0000256" key="3">
    <source>
        <dbReference type="ARBA" id="ARBA00022801"/>
    </source>
</evidence>
<dbReference type="KEGG" id="emx:FKV68_28520"/>
<dbReference type="AlphaFoldDB" id="A0A859R0Z2"/>
<sequence length="451" mass="50155">MPRHFSLSGKRHRLAVSALAIGIFLPAANTFAETASPAQSIQTQVTTAGTDGTKSTADESIRPFQFHASDEALADLTRRIAATKWPGRELVWDATQGVQLDTMEKLARYWSKDYNWRKFEAKLNALPQFVTNIDGLDIHFIHVRSKHKNALPVIVTHGWPGSIVEQMKIIDPLTNPTAHGGSEADAFDIVIPSLPGYGFSGKPTELGWDPARIARAWTVLMKRLGYTRFVAQGGDWGDAVTEQMAVQAPPELLGIHTNMPATVPEEIQKALDAGGSPPSGLSSDERHAYEQLDFFYKNGLAYAQEMSKRPQTLYGIEDSPIGLASWILDHDARSYGLIARVFDGQREGLTRDDVLDNITLYWLTNTAVSSARLYWENKFAFFAPKGVSIPVAVSAFPDELYQAPRSWAEKAFPKLIHYNRLEKGGHFAAWEQPDVFARELRASFQSLRQSI</sequence>
<dbReference type="PRINTS" id="PR00412">
    <property type="entry name" value="EPOXHYDRLASE"/>
</dbReference>
<dbReference type="PANTHER" id="PTHR21661:SF35">
    <property type="entry name" value="EPOXIDE HYDROLASE"/>
    <property type="match status" value="1"/>
</dbReference>
<evidence type="ECO:0000313" key="5">
    <source>
        <dbReference type="Proteomes" id="UP000510721"/>
    </source>
</evidence>
<gene>
    <name evidence="4" type="ORF">FKV68_28520</name>
</gene>
<keyword evidence="4" id="KW-0614">Plasmid</keyword>
<dbReference type="InterPro" id="IPR029058">
    <property type="entry name" value="AB_hydrolase_fold"/>
</dbReference>